<keyword evidence="3" id="KW-0732">Signal</keyword>
<evidence type="ECO:0000256" key="2">
    <source>
        <dbReference type="SAM" id="Phobius"/>
    </source>
</evidence>
<feature type="region of interest" description="Disordered" evidence="1">
    <location>
        <begin position="1188"/>
        <end position="1221"/>
    </location>
</feature>
<feature type="signal peptide" evidence="3">
    <location>
        <begin position="1"/>
        <end position="18"/>
    </location>
</feature>
<keyword evidence="2" id="KW-0812">Transmembrane</keyword>
<feature type="chain" id="PRO_5041199750" description="PKD/REJ-like domain-containing protein" evidence="3">
    <location>
        <begin position="19"/>
        <end position="1221"/>
    </location>
</feature>
<dbReference type="EMBL" id="CAUJNA010000559">
    <property type="protein sequence ID" value="CAJ1378677.1"/>
    <property type="molecule type" value="Genomic_DNA"/>
</dbReference>
<evidence type="ECO:0000256" key="3">
    <source>
        <dbReference type="SAM" id="SignalP"/>
    </source>
</evidence>
<dbReference type="Pfam" id="PF02010">
    <property type="entry name" value="REJ"/>
    <property type="match status" value="1"/>
</dbReference>
<comment type="caution">
    <text evidence="5">The sequence shown here is derived from an EMBL/GenBank/DDBJ whole genome shotgun (WGS) entry which is preliminary data.</text>
</comment>
<evidence type="ECO:0000259" key="4">
    <source>
        <dbReference type="Pfam" id="PF02010"/>
    </source>
</evidence>
<evidence type="ECO:0000256" key="1">
    <source>
        <dbReference type="SAM" id="MobiDB-lite"/>
    </source>
</evidence>
<protein>
    <recommendedName>
        <fullName evidence="4">PKD/REJ-like domain-containing protein</fullName>
    </recommendedName>
</protein>
<name>A0AA36MTR5_9DINO</name>
<organism evidence="5 6">
    <name type="scientific">Effrenium voratum</name>
    <dbReference type="NCBI Taxonomy" id="2562239"/>
    <lineage>
        <taxon>Eukaryota</taxon>
        <taxon>Sar</taxon>
        <taxon>Alveolata</taxon>
        <taxon>Dinophyceae</taxon>
        <taxon>Suessiales</taxon>
        <taxon>Symbiodiniaceae</taxon>
        <taxon>Effrenium</taxon>
    </lineage>
</organism>
<feature type="domain" description="PKD/REJ-like" evidence="4">
    <location>
        <begin position="498"/>
        <end position="552"/>
    </location>
</feature>
<dbReference type="AlphaFoldDB" id="A0AA36MTR5"/>
<dbReference type="Proteomes" id="UP001178507">
    <property type="component" value="Unassembled WGS sequence"/>
</dbReference>
<reference evidence="5" key="1">
    <citation type="submission" date="2023-08" db="EMBL/GenBank/DDBJ databases">
        <authorList>
            <person name="Chen Y."/>
            <person name="Shah S."/>
            <person name="Dougan E. K."/>
            <person name="Thang M."/>
            <person name="Chan C."/>
        </authorList>
    </citation>
    <scope>NUCLEOTIDE SEQUENCE</scope>
</reference>
<feature type="compositionally biased region" description="Low complexity" evidence="1">
    <location>
        <begin position="1200"/>
        <end position="1212"/>
    </location>
</feature>
<keyword evidence="2" id="KW-0472">Membrane</keyword>
<gene>
    <name evidence="5" type="ORF">EVOR1521_LOCUS7159</name>
</gene>
<feature type="transmembrane region" description="Helical" evidence="2">
    <location>
        <begin position="1038"/>
        <end position="1059"/>
    </location>
</feature>
<dbReference type="InterPro" id="IPR002859">
    <property type="entry name" value="PKD/REJ-like"/>
</dbReference>
<keyword evidence="2" id="KW-1133">Transmembrane helix</keyword>
<accession>A0AA36MTR5</accession>
<sequence length="1221" mass="130541">MPLRGLEIWLLLACGVCGQEGGSSDPAVHLVAIPSTAHACSELVFSGAGSHDPQGGAQFFWSLGANSASDALLAVLSGATAANSRELTISPSVLSQTAPSLGGRLEVELTVAFADENRTNLTVVAFANIVGSASQAQPAIFPVGPTQLTMPRSERLELAVTTEEASFALDCAGRDPRRGPGPANVTWYHSFMGAWQPLTSSELTDLAVEPNRVSIGAFTLQAGSSHLLKAEAAFDLQSAAPRPAVLFKVDVEPMPPVKVHILGPRRAAQCGFELEAETWDPVAATSAPEDFQFAWDCFSVVEVGEIDACAELPNFIPARSRRTDGSGASGPKMRVAAGDLPAGLHEFSVTVRRRGLRDTGTVAISSMQVIAGLFTAVQVPFPSYGYSGINDADSVPPTSASVDLRETLSIGSCTAPAVSWRWVLVEDAIPPLLDRVLPTKLVAAEGMLQIQAGGGGTMVPGRRYYHALLQSSFQDIIDALDSVDGRPALGTLSGISVAAATPKFVADQSPSDGAVTVTPETGRSLRTTFLVNTFNWTDELPLDLKYEFIRFEAVGSEGLQVDWDDPTSSRFWRKVGHCFRPPRHSPKAFLQAPPGQHLVVVRAWDPRGQASVVASELLVVDAESDFSVADVTALIARTEVTNDPSQLLQAAIAIAVVADPAVKIRTCRTDSFGTERCDQIPSEEVVRPVLNSLSTAAPFMGSELLGMLGIALEGTIKVAAEPSLQQVDATKVFGDSLNPGNFSEDDNNTEPPEPVFVNISRIQVLPEFLMTVTQLLTTTQQRVLLDQASDPSIGLDGFAAEEVLKALAITMWAIQGSPGADLVSLAPKVRALIDGLGAASLPKVPFGSEQRLRTPPDLSYHAEMVLAKAAPGSNIELAGVNISRDLLGRRLQSCEMDAQITEWYNLNPLFAAPAGFGVTDLVLPNTTIKGLFLRLCGQPVLSEDLDSPLEIDIDIVHPEGVQMGYVVEHLCAVYDTGLGAWSTDGVALKDAVDNESSQLTCLSNQSYGYFAALYRVVREAPPDPTTSPPPVEDDDTGVSVEVILGIVIVVALGAITAGFKARKWYRSRQKVEPEKVEEPEEEEEEETETDSEVSEPPDPDPALTKLRMAAEAGRLTAKEILAHHAGPTGIRQELIWAVDKGYEAKLREARKKAFKNIPAEVYHDSFGKQIPGDFTVVHVKAKAEFQPRKPLKALETLPDTSPSTMSFSPSESLENSPRSQP</sequence>
<evidence type="ECO:0000313" key="6">
    <source>
        <dbReference type="Proteomes" id="UP001178507"/>
    </source>
</evidence>
<keyword evidence="6" id="KW-1185">Reference proteome</keyword>
<feature type="compositionally biased region" description="Acidic residues" evidence="1">
    <location>
        <begin position="1077"/>
        <end position="1098"/>
    </location>
</feature>
<feature type="region of interest" description="Disordered" evidence="1">
    <location>
        <begin position="1070"/>
        <end position="1103"/>
    </location>
</feature>
<evidence type="ECO:0000313" key="5">
    <source>
        <dbReference type="EMBL" id="CAJ1378677.1"/>
    </source>
</evidence>
<proteinExistence type="predicted"/>